<dbReference type="SUPFAM" id="SSF53383">
    <property type="entry name" value="PLP-dependent transferases"/>
    <property type="match status" value="1"/>
</dbReference>
<evidence type="ECO:0000259" key="6">
    <source>
        <dbReference type="PROSITE" id="PS50949"/>
    </source>
</evidence>
<reference evidence="7 8" key="1">
    <citation type="submission" date="2020-08" db="EMBL/GenBank/DDBJ databases">
        <title>Sequencing the genomes of 1000 actinobacteria strains.</title>
        <authorList>
            <person name="Klenk H.-P."/>
        </authorList>
    </citation>
    <scope>NUCLEOTIDE SEQUENCE [LARGE SCALE GENOMIC DNA]</scope>
    <source>
        <strain evidence="7 8">DSM 45267</strain>
    </source>
</reference>
<dbReference type="CDD" id="cd00609">
    <property type="entry name" value="AAT_like"/>
    <property type="match status" value="1"/>
</dbReference>
<evidence type="ECO:0000256" key="5">
    <source>
        <dbReference type="ARBA" id="ARBA00023163"/>
    </source>
</evidence>
<dbReference type="InterPro" id="IPR015424">
    <property type="entry name" value="PyrdxlP-dep_Trfase"/>
</dbReference>
<dbReference type="PROSITE" id="PS50949">
    <property type="entry name" value="HTH_GNTR"/>
    <property type="match status" value="1"/>
</dbReference>
<dbReference type="EMBL" id="JACIBS010000001">
    <property type="protein sequence ID" value="MBB3664499.1"/>
    <property type="molecule type" value="Genomic_DNA"/>
</dbReference>
<gene>
    <name evidence="7" type="ORF">FB384_003403</name>
</gene>
<dbReference type="InterPro" id="IPR015421">
    <property type="entry name" value="PyrdxlP-dep_Trfase_major"/>
</dbReference>
<sequence length="445" mass="48513">MEIAAHVSDPSADGIAKAVGTLITQGKLAAGDRLPPVRTLARELGTSPATVSAAWQRLRRSGMVQTDGRRGTTVRRPTPIEGTTRFSEIHPENTESLLDLSEGVPDPQLLPDLRGALSHLSVEPRTASYFDPPVLPELEEVLRADWPFTPQALTMVDGAMDAVDRLLSALIRPGTRVLVENPTFPPILDLLELHAAEIVGLPTDEEGLLPDQLAEALRERDADLVLIQPHAQNPSGHSMSPDRGEQLAHVLRNSAALVIEDDHSPGICTTPSRSLGEHLPERTVLVRGFSKSYGPDLRMAAVGGAEGPLTALMRRRHLGPGWTSRLLQSLVLFLLTDTESQAAVAAAREEYAHRRQRLLDELADRDVHAYGRDGTNIWLPVHDEHEALISLVLQGIAATPGSAFLTEPLPHDHIRVACGRLRENHAEVADKLARASVARRRRRVL</sequence>
<dbReference type="InterPro" id="IPR000524">
    <property type="entry name" value="Tscrpt_reg_HTH_GntR"/>
</dbReference>
<dbReference type="RefSeq" id="WP_183784234.1">
    <property type="nucleotide sequence ID" value="NZ_JACIBS010000001.1"/>
</dbReference>
<keyword evidence="4 7" id="KW-0238">DNA-binding</keyword>
<keyword evidence="3" id="KW-0805">Transcription regulation</keyword>
<dbReference type="Proteomes" id="UP000564573">
    <property type="component" value="Unassembled WGS sequence"/>
</dbReference>
<feature type="domain" description="HTH gntR-type" evidence="6">
    <location>
        <begin position="9"/>
        <end position="77"/>
    </location>
</feature>
<dbReference type="Gene3D" id="1.10.10.10">
    <property type="entry name" value="Winged helix-like DNA-binding domain superfamily/Winged helix DNA-binding domain"/>
    <property type="match status" value="1"/>
</dbReference>
<keyword evidence="8" id="KW-1185">Reference proteome</keyword>
<dbReference type="InterPro" id="IPR004839">
    <property type="entry name" value="Aminotransferase_I/II_large"/>
</dbReference>
<dbReference type="GO" id="GO:0003700">
    <property type="term" value="F:DNA-binding transcription factor activity"/>
    <property type="evidence" value="ECO:0007669"/>
    <property type="project" value="InterPro"/>
</dbReference>
<name>A0A839XR87_9PSEU</name>
<accession>A0A839XR87</accession>
<comment type="caution">
    <text evidence="7">The sequence shown here is derived from an EMBL/GenBank/DDBJ whole genome shotgun (WGS) entry which is preliminary data.</text>
</comment>
<dbReference type="PANTHER" id="PTHR46577:SF1">
    <property type="entry name" value="HTH-TYPE TRANSCRIPTIONAL REGULATORY PROTEIN GABR"/>
    <property type="match status" value="1"/>
</dbReference>
<keyword evidence="2" id="KW-0663">Pyridoxal phosphate</keyword>
<evidence type="ECO:0000256" key="4">
    <source>
        <dbReference type="ARBA" id="ARBA00023125"/>
    </source>
</evidence>
<proteinExistence type="inferred from homology"/>
<dbReference type="CDD" id="cd07377">
    <property type="entry name" value="WHTH_GntR"/>
    <property type="match status" value="1"/>
</dbReference>
<dbReference type="InterPro" id="IPR015422">
    <property type="entry name" value="PyrdxlP-dep_Trfase_small"/>
</dbReference>
<comment type="similarity">
    <text evidence="1">In the C-terminal section; belongs to the class-I pyridoxal-phosphate-dependent aminotransferase family.</text>
</comment>
<dbReference type="Gene3D" id="3.40.640.10">
    <property type="entry name" value="Type I PLP-dependent aspartate aminotransferase-like (Major domain)"/>
    <property type="match status" value="1"/>
</dbReference>
<dbReference type="GO" id="GO:0030170">
    <property type="term" value="F:pyridoxal phosphate binding"/>
    <property type="evidence" value="ECO:0007669"/>
    <property type="project" value="InterPro"/>
</dbReference>
<protein>
    <submittedName>
        <fullName evidence="7">DNA-binding transcriptional MocR family regulator</fullName>
    </submittedName>
</protein>
<evidence type="ECO:0000256" key="2">
    <source>
        <dbReference type="ARBA" id="ARBA00022898"/>
    </source>
</evidence>
<dbReference type="AlphaFoldDB" id="A0A839XR87"/>
<evidence type="ECO:0000256" key="3">
    <source>
        <dbReference type="ARBA" id="ARBA00023015"/>
    </source>
</evidence>
<organism evidence="7 8">
    <name type="scientific">Prauserella sediminis</name>
    <dbReference type="NCBI Taxonomy" id="577680"/>
    <lineage>
        <taxon>Bacteria</taxon>
        <taxon>Bacillati</taxon>
        <taxon>Actinomycetota</taxon>
        <taxon>Actinomycetes</taxon>
        <taxon>Pseudonocardiales</taxon>
        <taxon>Pseudonocardiaceae</taxon>
        <taxon>Prauserella</taxon>
        <taxon>Prauserella salsuginis group</taxon>
    </lineage>
</organism>
<evidence type="ECO:0000313" key="8">
    <source>
        <dbReference type="Proteomes" id="UP000564573"/>
    </source>
</evidence>
<dbReference type="Pfam" id="PF00155">
    <property type="entry name" value="Aminotran_1_2"/>
    <property type="match status" value="1"/>
</dbReference>
<dbReference type="SUPFAM" id="SSF46785">
    <property type="entry name" value="Winged helix' DNA-binding domain"/>
    <property type="match status" value="1"/>
</dbReference>
<dbReference type="Pfam" id="PF00392">
    <property type="entry name" value="GntR"/>
    <property type="match status" value="1"/>
</dbReference>
<dbReference type="SMART" id="SM00345">
    <property type="entry name" value="HTH_GNTR"/>
    <property type="match status" value="1"/>
</dbReference>
<evidence type="ECO:0000256" key="1">
    <source>
        <dbReference type="ARBA" id="ARBA00005384"/>
    </source>
</evidence>
<dbReference type="GO" id="GO:0003677">
    <property type="term" value="F:DNA binding"/>
    <property type="evidence" value="ECO:0007669"/>
    <property type="project" value="UniProtKB-KW"/>
</dbReference>
<dbReference type="InterPro" id="IPR036390">
    <property type="entry name" value="WH_DNA-bd_sf"/>
</dbReference>
<dbReference type="PANTHER" id="PTHR46577">
    <property type="entry name" value="HTH-TYPE TRANSCRIPTIONAL REGULATORY PROTEIN GABR"/>
    <property type="match status" value="1"/>
</dbReference>
<dbReference type="Gene3D" id="3.90.1150.10">
    <property type="entry name" value="Aspartate Aminotransferase, domain 1"/>
    <property type="match status" value="1"/>
</dbReference>
<dbReference type="InterPro" id="IPR036388">
    <property type="entry name" value="WH-like_DNA-bd_sf"/>
</dbReference>
<evidence type="ECO:0000313" key="7">
    <source>
        <dbReference type="EMBL" id="MBB3664499.1"/>
    </source>
</evidence>
<dbReference type="InterPro" id="IPR051446">
    <property type="entry name" value="HTH_trans_reg/aminotransferase"/>
</dbReference>
<keyword evidence="5" id="KW-0804">Transcription</keyword>